<organism evidence="2 3">
    <name type="scientific">Moniliophthora roreri (strain MCA 2997)</name>
    <name type="common">Cocoa frosty pod rot fungus</name>
    <name type="synonym">Crinipellis roreri</name>
    <dbReference type="NCBI Taxonomy" id="1381753"/>
    <lineage>
        <taxon>Eukaryota</taxon>
        <taxon>Fungi</taxon>
        <taxon>Dikarya</taxon>
        <taxon>Basidiomycota</taxon>
        <taxon>Agaricomycotina</taxon>
        <taxon>Agaricomycetes</taxon>
        <taxon>Agaricomycetidae</taxon>
        <taxon>Agaricales</taxon>
        <taxon>Marasmiineae</taxon>
        <taxon>Marasmiaceae</taxon>
        <taxon>Moniliophthora</taxon>
    </lineage>
</organism>
<name>V2XSS8_MONRO</name>
<comment type="caution">
    <text evidence="2">The sequence shown here is derived from an EMBL/GenBank/DDBJ whole genome shotgun (WGS) entry which is preliminary data.</text>
</comment>
<feature type="compositionally biased region" description="Basic and acidic residues" evidence="1">
    <location>
        <begin position="1"/>
        <end position="17"/>
    </location>
</feature>
<protein>
    <submittedName>
        <fullName evidence="2">Uncharacterized protein</fullName>
    </submittedName>
</protein>
<dbReference type="Proteomes" id="UP000017559">
    <property type="component" value="Unassembled WGS sequence"/>
</dbReference>
<keyword evidence="3" id="KW-1185">Reference proteome</keyword>
<proteinExistence type="predicted"/>
<dbReference type="KEGG" id="mrr:Moror_8522"/>
<dbReference type="OrthoDB" id="3060125at2759"/>
<sequence>MPEDSKKSDRDSYESPKKGLSVAKMSVAQVNAKLMEKNKCHTHQRHCDKSSEPHVPLSAQHLSMWAMIIKGGNYKSFTIPPPALHHWDAPPQT</sequence>
<accession>V2XSS8</accession>
<gene>
    <name evidence="2" type="ORF">Moror_8522</name>
</gene>
<dbReference type="HOGENOM" id="CLU_2400183_0_0_1"/>
<evidence type="ECO:0000256" key="1">
    <source>
        <dbReference type="SAM" id="MobiDB-lite"/>
    </source>
</evidence>
<evidence type="ECO:0000313" key="2">
    <source>
        <dbReference type="EMBL" id="ESK82489.1"/>
    </source>
</evidence>
<evidence type="ECO:0000313" key="3">
    <source>
        <dbReference type="Proteomes" id="UP000017559"/>
    </source>
</evidence>
<dbReference type="AlphaFoldDB" id="V2XSS8"/>
<feature type="region of interest" description="Disordered" evidence="1">
    <location>
        <begin position="1"/>
        <end position="21"/>
    </location>
</feature>
<dbReference type="EMBL" id="AWSO01001908">
    <property type="protein sequence ID" value="ESK82489.1"/>
    <property type="molecule type" value="Genomic_DNA"/>
</dbReference>
<reference evidence="2 3" key="1">
    <citation type="journal article" date="2014" name="BMC Genomics">
        <title>Genome and secretome analysis of the hemibiotrophic fungal pathogen, Moniliophthora roreri, which causes frosty pod rot disease of cacao: mechanisms of the biotrophic and necrotrophic phases.</title>
        <authorList>
            <person name="Meinhardt L.W."/>
            <person name="Costa G.G.L."/>
            <person name="Thomazella D.P.T."/>
            <person name="Teixeira P.J.P.L."/>
            <person name="Carazzolle M.F."/>
            <person name="Schuster S.C."/>
            <person name="Carlson J.E."/>
            <person name="Guiltinan M.J."/>
            <person name="Mieczkowski P."/>
            <person name="Farmer A."/>
            <person name="Ramaraj T."/>
            <person name="Crozier J."/>
            <person name="Davis R.E."/>
            <person name="Shao J."/>
            <person name="Melnick R.L."/>
            <person name="Pereira G.A.G."/>
            <person name="Bailey B.A."/>
        </authorList>
    </citation>
    <scope>NUCLEOTIDE SEQUENCE [LARGE SCALE GENOMIC DNA]</scope>
    <source>
        <strain evidence="2 3">MCA 2997</strain>
    </source>
</reference>